<name>A0ABW0HSA9_9BACL</name>
<evidence type="ECO:0000256" key="1">
    <source>
        <dbReference type="PROSITE-ProRule" id="PRU01282"/>
    </source>
</evidence>
<gene>
    <name evidence="2" type="ORF">ACFPOF_08335</name>
</gene>
<dbReference type="InterPro" id="IPR036249">
    <property type="entry name" value="Thioredoxin-like_sf"/>
</dbReference>
<dbReference type="PANTHER" id="PTHR30041:SF8">
    <property type="entry name" value="PROTEIN YFFB"/>
    <property type="match status" value="1"/>
</dbReference>
<evidence type="ECO:0000313" key="2">
    <source>
        <dbReference type="EMBL" id="MFC5402747.1"/>
    </source>
</evidence>
<comment type="caution">
    <text evidence="2">The sequence shown here is derived from an EMBL/GenBank/DDBJ whole genome shotgun (WGS) entry which is preliminary data.</text>
</comment>
<protein>
    <submittedName>
        <fullName evidence="2">Spx/MgsR family RNA polymerase-binding regulatory protein</fullName>
    </submittedName>
</protein>
<dbReference type="Proteomes" id="UP001596113">
    <property type="component" value="Unassembled WGS sequence"/>
</dbReference>
<proteinExistence type="inferred from homology"/>
<dbReference type="NCBIfam" id="TIGR01617">
    <property type="entry name" value="arsC_related"/>
    <property type="match status" value="1"/>
</dbReference>
<reference evidence="3" key="1">
    <citation type="journal article" date="2019" name="Int. J. Syst. Evol. Microbiol.">
        <title>The Global Catalogue of Microorganisms (GCM) 10K type strain sequencing project: providing services to taxonomists for standard genome sequencing and annotation.</title>
        <authorList>
            <consortium name="The Broad Institute Genomics Platform"/>
            <consortium name="The Broad Institute Genome Sequencing Center for Infectious Disease"/>
            <person name="Wu L."/>
            <person name="Ma J."/>
        </authorList>
    </citation>
    <scope>NUCLEOTIDE SEQUENCE [LARGE SCALE GENOMIC DNA]</scope>
    <source>
        <strain evidence="3">CGMCC 1.18575</strain>
    </source>
</reference>
<dbReference type="Pfam" id="PF03960">
    <property type="entry name" value="ArsC"/>
    <property type="match status" value="1"/>
</dbReference>
<organism evidence="2 3">
    <name type="scientific">Cohnella soli</name>
    <dbReference type="NCBI Taxonomy" id="425005"/>
    <lineage>
        <taxon>Bacteria</taxon>
        <taxon>Bacillati</taxon>
        <taxon>Bacillota</taxon>
        <taxon>Bacilli</taxon>
        <taxon>Bacillales</taxon>
        <taxon>Paenibacillaceae</taxon>
        <taxon>Cohnella</taxon>
    </lineage>
</organism>
<evidence type="ECO:0000313" key="3">
    <source>
        <dbReference type="Proteomes" id="UP001596113"/>
    </source>
</evidence>
<dbReference type="Gene3D" id="3.40.30.10">
    <property type="entry name" value="Glutaredoxin"/>
    <property type="match status" value="1"/>
</dbReference>
<dbReference type="RefSeq" id="WP_378131492.1">
    <property type="nucleotide sequence ID" value="NZ_JBHSMI010000015.1"/>
</dbReference>
<sequence>MAKVNAKKKTLKMYHLSTCSTCKGAIKELKEHGYELELHEIRETPPSVEELGAFIRLSGLPISKWTNTSGEAYREQGLKDVMPKLSDEEKIRLLAMNGMLIKRPIITDGEKITVGYKEADVGPAWFGR</sequence>
<dbReference type="InterPro" id="IPR006504">
    <property type="entry name" value="Tscrpt_reg_Spx/MgsR"/>
</dbReference>
<dbReference type="EMBL" id="JBHSMI010000015">
    <property type="protein sequence ID" value="MFC5402747.1"/>
    <property type="molecule type" value="Genomic_DNA"/>
</dbReference>
<dbReference type="SUPFAM" id="SSF52833">
    <property type="entry name" value="Thioredoxin-like"/>
    <property type="match status" value="1"/>
</dbReference>
<dbReference type="PANTHER" id="PTHR30041">
    <property type="entry name" value="ARSENATE REDUCTASE"/>
    <property type="match status" value="1"/>
</dbReference>
<accession>A0ABW0HSA9</accession>
<dbReference type="InterPro" id="IPR006660">
    <property type="entry name" value="Arsenate_reductase-like"/>
</dbReference>
<keyword evidence="3" id="KW-1185">Reference proteome</keyword>
<dbReference type="PROSITE" id="PS51353">
    <property type="entry name" value="ARSC"/>
    <property type="match status" value="1"/>
</dbReference>
<comment type="similarity">
    <text evidence="1">Belongs to the ArsC family.</text>
</comment>